<accession>A0A8E4UXJ6</accession>
<evidence type="ECO:0000313" key="2">
    <source>
        <dbReference type="Proteomes" id="UP000693689"/>
    </source>
</evidence>
<dbReference type="Proteomes" id="UP000693689">
    <property type="component" value="Segment"/>
</dbReference>
<organism evidence="1 2">
    <name type="scientific">Cellulophaga phage Nekkels_1</name>
    <dbReference type="NCBI Taxonomy" id="2745692"/>
    <lineage>
        <taxon>Viruses</taxon>
        <taxon>Duplodnaviria</taxon>
        <taxon>Heunggongvirae</taxon>
        <taxon>Uroviricota</taxon>
        <taxon>Caudoviricetes</taxon>
        <taxon>Assiduviridae</taxon>
        <taxon>Nekkelsvirus</taxon>
        <taxon>Nekkelsvirus Nekkels</taxon>
    </lineage>
</organism>
<evidence type="ECO:0000313" key="1">
    <source>
        <dbReference type="EMBL" id="QQO97089.1"/>
    </source>
</evidence>
<keyword evidence="2" id="KW-1185">Reference proteome</keyword>
<dbReference type="EMBL" id="MT732443">
    <property type="protein sequence ID" value="QQO97089.1"/>
    <property type="molecule type" value="Genomic_DNA"/>
</dbReference>
<name>A0A8E4UXJ6_9CAUD</name>
<protein>
    <submittedName>
        <fullName evidence="1">Uncharacterized protein</fullName>
    </submittedName>
</protein>
<reference evidence="1 2" key="1">
    <citation type="submission" date="2020-07" db="EMBL/GenBank/DDBJ databases">
        <title>Highly diverse flavobacterial phages as mortality factor during North Sea spring blooms.</title>
        <authorList>
            <person name="Bartlau N."/>
            <person name="Wichels A."/>
            <person name="Krohne G."/>
            <person name="Adriaenssens E.M."/>
            <person name="Heins A."/>
            <person name="Fuchs B.M."/>
            <person name="Amann R."/>
            <person name="Moraru C."/>
        </authorList>
    </citation>
    <scope>NUCLEOTIDE SEQUENCE [LARGE SCALE GENOMIC DNA]</scope>
</reference>
<sequence>MEEILTKITDIIETYESGSFKDLHIMHRELTCNMYYLSQEQVKAHQNWNAHYYNSKEKTNAGKERDCDKEIPELYLCRKIMETAKGVSIAMGYEIKMN</sequence>
<gene>
    <name evidence="1" type="ORF">Nekkels1_83</name>
</gene>
<proteinExistence type="predicted"/>